<dbReference type="Pfam" id="PF07972">
    <property type="entry name" value="Flavodoxin_NdrI"/>
    <property type="match status" value="1"/>
</dbReference>
<keyword evidence="6" id="KW-1185">Reference proteome</keyword>
<evidence type="ECO:0000256" key="1">
    <source>
        <dbReference type="ARBA" id="ARBA00003999"/>
    </source>
</evidence>
<dbReference type="EMBL" id="JBHDLJ010000001">
    <property type="protein sequence ID" value="MFB0833019.1"/>
    <property type="molecule type" value="Genomic_DNA"/>
</dbReference>
<dbReference type="InterPro" id="IPR020852">
    <property type="entry name" value="RNR_Ib_NrdI_bac"/>
</dbReference>
<comment type="function">
    <text evidence="1 4">Probably involved in ribonucleotide reductase function.</text>
</comment>
<dbReference type="PANTHER" id="PTHR37297">
    <property type="entry name" value="PROTEIN NRDI"/>
    <property type="match status" value="1"/>
</dbReference>
<dbReference type="PIRSF" id="PIRSF005087">
    <property type="entry name" value="NrdI"/>
    <property type="match status" value="1"/>
</dbReference>
<gene>
    <name evidence="4 5" type="primary">nrdI</name>
    <name evidence="5" type="ORF">ACETWP_00275</name>
</gene>
<dbReference type="SUPFAM" id="SSF52218">
    <property type="entry name" value="Flavoproteins"/>
    <property type="match status" value="1"/>
</dbReference>
<proteinExistence type="inferred from homology"/>
<dbReference type="HAMAP" id="MF_00128">
    <property type="entry name" value="NrdI"/>
    <property type="match status" value="1"/>
</dbReference>
<evidence type="ECO:0000256" key="3">
    <source>
        <dbReference type="ARBA" id="ARBA00020129"/>
    </source>
</evidence>
<comment type="similarity">
    <text evidence="2 4">Belongs to the NrdI family.</text>
</comment>
<accession>A0ABV4UIW8</accession>
<dbReference type="RefSeq" id="WP_373970191.1">
    <property type="nucleotide sequence ID" value="NZ_JBHDLJ010000001.1"/>
</dbReference>
<dbReference type="Gene3D" id="3.40.50.360">
    <property type="match status" value="1"/>
</dbReference>
<dbReference type="Proteomes" id="UP001575652">
    <property type="component" value="Unassembled WGS sequence"/>
</dbReference>
<evidence type="ECO:0000256" key="2">
    <source>
        <dbReference type="ARBA" id="ARBA00009942"/>
    </source>
</evidence>
<evidence type="ECO:0000256" key="4">
    <source>
        <dbReference type="HAMAP-Rule" id="MF_00128"/>
    </source>
</evidence>
<dbReference type="InterPro" id="IPR029039">
    <property type="entry name" value="Flavoprotein-like_sf"/>
</dbReference>
<evidence type="ECO:0000313" key="6">
    <source>
        <dbReference type="Proteomes" id="UP001575652"/>
    </source>
</evidence>
<sequence>MVSASATLTPASGSAAAGETATDSRLVYFSSISGYTRRFVEKLGVDSARIPLFGYEPALVAARPFVLVLPTYGGEEGRHSIPPQVVRFLNDPRNRALLRGVIGAGNTNFGTTYCLAARKISAKCDVPLLYRFELMGTPEDVTLVRQGLEEFWTQQSQSRP</sequence>
<protein>
    <recommendedName>
        <fullName evidence="3 4">Protein NrdI</fullName>
    </recommendedName>
</protein>
<evidence type="ECO:0000313" key="5">
    <source>
        <dbReference type="EMBL" id="MFB0833019.1"/>
    </source>
</evidence>
<name>A0ABV4UIW8_9MICC</name>
<organism evidence="5 6">
    <name type="scientific">Arthrobacter halodurans</name>
    <dbReference type="NCBI Taxonomy" id="516699"/>
    <lineage>
        <taxon>Bacteria</taxon>
        <taxon>Bacillati</taxon>
        <taxon>Actinomycetota</taxon>
        <taxon>Actinomycetes</taxon>
        <taxon>Micrococcales</taxon>
        <taxon>Micrococcaceae</taxon>
        <taxon>Arthrobacter</taxon>
    </lineage>
</organism>
<dbReference type="NCBIfam" id="TIGR00333">
    <property type="entry name" value="nrdI"/>
    <property type="match status" value="1"/>
</dbReference>
<reference evidence="5 6" key="1">
    <citation type="submission" date="2024-09" db="EMBL/GenBank/DDBJ databases">
        <authorList>
            <person name="Salinas-Garcia M.A."/>
            <person name="Prieme A."/>
        </authorList>
    </citation>
    <scope>NUCLEOTIDE SEQUENCE [LARGE SCALE GENOMIC DNA]</scope>
    <source>
        <strain evidence="5 6">DSM 21081</strain>
    </source>
</reference>
<comment type="caution">
    <text evidence="5">The sequence shown here is derived from an EMBL/GenBank/DDBJ whole genome shotgun (WGS) entry which is preliminary data.</text>
</comment>
<dbReference type="InterPro" id="IPR004465">
    <property type="entry name" value="RNR_NrdI"/>
</dbReference>
<dbReference type="PANTHER" id="PTHR37297:SF1">
    <property type="entry name" value="PROTEIN NRDI"/>
    <property type="match status" value="1"/>
</dbReference>